<dbReference type="InterPro" id="IPR036909">
    <property type="entry name" value="Cyt_c-like_dom_sf"/>
</dbReference>
<sequence length="299" mass="33137">MKKLFIVLGVVLLILFSLVSASLVYISAALPDVGTAPDIEVEVTQERIDRGKHLANHVMVCMHCHTPKEKTRFAHPIKPTMLGAGGNLYGVEKEGLPGNYYSTNLTPANLGDWTDGEIYRAITAGVNKEKKALFPIMPWPNYAKMDQEDIYSVIAYLRTLDPIEHEVPESESFFPMNFIINTMPTKAEPSVRPDKSDPVTWGKYLVTAASCMDCHTPKEKGANIPGMELAGGFEFGLEDGSVVRTANITPDLNTGIGSWTEAMFVDRFKAYADSSFEFREVPAGQFNTVMPWKNYAQMS</sequence>
<keyword evidence="3 4" id="KW-0408">Iron</keyword>
<evidence type="ECO:0000256" key="4">
    <source>
        <dbReference type="PROSITE-ProRule" id="PRU00433"/>
    </source>
</evidence>
<protein>
    <submittedName>
        <fullName evidence="6">C-type cytochrome</fullName>
    </submittedName>
</protein>
<evidence type="ECO:0000313" key="6">
    <source>
        <dbReference type="EMBL" id="MFD2533031.1"/>
    </source>
</evidence>
<dbReference type="InterPro" id="IPR009056">
    <property type="entry name" value="Cyt_c-like_dom"/>
</dbReference>
<dbReference type="PANTHER" id="PTHR35008">
    <property type="entry name" value="BLL4482 PROTEIN-RELATED"/>
    <property type="match status" value="1"/>
</dbReference>
<dbReference type="InterPro" id="IPR051459">
    <property type="entry name" value="Cytochrome_c-type_DH"/>
</dbReference>
<evidence type="ECO:0000256" key="1">
    <source>
        <dbReference type="ARBA" id="ARBA00022617"/>
    </source>
</evidence>
<comment type="caution">
    <text evidence="6">The sequence shown here is derived from an EMBL/GenBank/DDBJ whole genome shotgun (WGS) entry which is preliminary data.</text>
</comment>
<keyword evidence="1 4" id="KW-0349">Heme</keyword>
<evidence type="ECO:0000259" key="5">
    <source>
        <dbReference type="PROSITE" id="PS51007"/>
    </source>
</evidence>
<dbReference type="PROSITE" id="PS51007">
    <property type="entry name" value="CYTC"/>
    <property type="match status" value="1"/>
</dbReference>
<dbReference type="Gene3D" id="1.10.760.10">
    <property type="entry name" value="Cytochrome c-like domain"/>
    <property type="match status" value="1"/>
</dbReference>
<organism evidence="6 7">
    <name type="scientific">Gracilimonas halophila</name>
    <dbReference type="NCBI Taxonomy" id="1834464"/>
    <lineage>
        <taxon>Bacteria</taxon>
        <taxon>Pseudomonadati</taxon>
        <taxon>Balneolota</taxon>
        <taxon>Balneolia</taxon>
        <taxon>Balneolales</taxon>
        <taxon>Balneolaceae</taxon>
        <taxon>Gracilimonas</taxon>
    </lineage>
</organism>
<evidence type="ECO:0000256" key="2">
    <source>
        <dbReference type="ARBA" id="ARBA00022723"/>
    </source>
</evidence>
<dbReference type="EMBL" id="JBHULI010000025">
    <property type="protein sequence ID" value="MFD2533031.1"/>
    <property type="molecule type" value="Genomic_DNA"/>
</dbReference>
<evidence type="ECO:0000256" key="3">
    <source>
        <dbReference type="ARBA" id="ARBA00023004"/>
    </source>
</evidence>
<dbReference type="PANTHER" id="PTHR35008:SF8">
    <property type="entry name" value="ALCOHOL DEHYDROGENASE CYTOCHROME C SUBUNIT"/>
    <property type="match status" value="1"/>
</dbReference>
<reference evidence="7" key="1">
    <citation type="journal article" date="2019" name="Int. J. Syst. Evol. Microbiol.">
        <title>The Global Catalogue of Microorganisms (GCM) 10K type strain sequencing project: providing services to taxonomists for standard genome sequencing and annotation.</title>
        <authorList>
            <consortium name="The Broad Institute Genomics Platform"/>
            <consortium name="The Broad Institute Genome Sequencing Center for Infectious Disease"/>
            <person name="Wu L."/>
            <person name="Ma J."/>
        </authorList>
    </citation>
    <scope>NUCLEOTIDE SEQUENCE [LARGE SCALE GENOMIC DNA]</scope>
    <source>
        <strain evidence="7">KCTC 52042</strain>
    </source>
</reference>
<dbReference type="SUPFAM" id="SSF46626">
    <property type="entry name" value="Cytochrome c"/>
    <property type="match status" value="2"/>
</dbReference>
<dbReference type="Proteomes" id="UP001597460">
    <property type="component" value="Unassembled WGS sequence"/>
</dbReference>
<gene>
    <name evidence="6" type="ORF">ACFSVN_11280</name>
</gene>
<evidence type="ECO:0000313" key="7">
    <source>
        <dbReference type="Proteomes" id="UP001597460"/>
    </source>
</evidence>
<keyword evidence="7" id="KW-1185">Reference proteome</keyword>
<keyword evidence="2 4" id="KW-0479">Metal-binding</keyword>
<feature type="domain" description="Cytochrome c" evidence="5">
    <location>
        <begin position="46"/>
        <end position="161"/>
    </location>
</feature>
<proteinExistence type="predicted"/>
<name>A0ABW5JJV7_9BACT</name>
<accession>A0ABW5JJV7</accession>
<dbReference type="RefSeq" id="WP_390302588.1">
    <property type="nucleotide sequence ID" value="NZ_JBHULI010000025.1"/>
</dbReference>